<accession>J9GI44</accession>
<keyword evidence="1" id="KW-1133">Transmembrane helix</keyword>
<feature type="transmembrane region" description="Helical" evidence="1">
    <location>
        <begin position="45"/>
        <end position="65"/>
    </location>
</feature>
<sequence>MKSHIKYGLITTCCWNVVLLLALIIRADIKEVSISYFFDDGMEGIGMTMLFIAWALIWFGIGSHARKDYIIKQQSYKDMYPDIDNQVLHKAFTSYYFSKHAKMLSIVFASAIPWYVIGYVREPFNITDFAVIAALMFLSIICFWFYKHQ</sequence>
<evidence type="ECO:0008006" key="3">
    <source>
        <dbReference type="Google" id="ProtNLM"/>
    </source>
</evidence>
<comment type="caution">
    <text evidence="2">The sequence shown here is derived from an EMBL/GenBank/DDBJ whole genome shotgun (WGS) entry which is preliminary data.</text>
</comment>
<gene>
    <name evidence="2" type="ORF">EVA_10311</name>
</gene>
<dbReference type="AlphaFoldDB" id="J9GI44"/>
<keyword evidence="1" id="KW-0472">Membrane</keyword>
<evidence type="ECO:0000256" key="1">
    <source>
        <dbReference type="SAM" id="Phobius"/>
    </source>
</evidence>
<proteinExistence type="predicted"/>
<feature type="transmembrane region" description="Helical" evidence="1">
    <location>
        <begin position="103"/>
        <end position="120"/>
    </location>
</feature>
<evidence type="ECO:0000313" key="2">
    <source>
        <dbReference type="EMBL" id="EJX01583.1"/>
    </source>
</evidence>
<feature type="transmembrane region" description="Helical" evidence="1">
    <location>
        <begin position="126"/>
        <end position="146"/>
    </location>
</feature>
<keyword evidence="1" id="KW-0812">Transmembrane</keyword>
<protein>
    <recommendedName>
        <fullName evidence="3">DUF2178 domain-containing protein</fullName>
    </recommendedName>
</protein>
<dbReference type="EMBL" id="AMCI01002897">
    <property type="protein sequence ID" value="EJX01583.1"/>
    <property type="molecule type" value="Genomic_DNA"/>
</dbReference>
<feature type="transmembrane region" description="Helical" evidence="1">
    <location>
        <begin position="7"/>
        <end position="25"/>
    </location>
</feature>
<reference evidence="2" key="1">
    <citation type="journal article" date="2012" name="PLoS ONE">
        <title>Gene sets for utilization of primary and secondary nutrition supplies in the distal gut of endangered iberian lynx.</title>
        <authorList>
            <person name="Alcaide M."/>
            <person name="Messina E."/>
            <person name="Richter M."/>
            <person name="Bargiela R."/>
            <person name="Peplies J."/>
            <person name="Huws S.A."/>
            <person name="Newbold C.J."/>
            <person name="Golyshin P.N."/>
            <person name="Simon M.A."/>
            <person name="Lopez G."/>
            <person name="Yakimov M.M."/>
            <person name="Ferrer M."/>
        </authorList>
    </citation>
    <scope>NUCLEOTIDE SEQUENCE</scope>
</reference>
<organism evidence="2">
    <name type="scientific">gut metagenome</name>
    <dbReference type="NCBI Taxonomy" id="749906"/>
    <lineage>
        <taxon>unclassified sequences</taxon>
        <taxon>metagenomes</taxon>
        <taxon>organismal metagenomes</taxon>
    </lineage>
</organism>
<name>J9GI44_9ZZZZ</name>